<dbReference type="EMBL" id="QKYT01000825">
    <property type="protein sequence ID" value="RIA81246.1"/>
    <property type="molecule type" value="Genomic_DNA"/>
</dbReference>
<dbReference type="SUPFAM" id="SSF52540">
    <property type="entry name" value="P-loop containing nucleoside triphosphate hydrolases"/>
    <property type="match status" value="1"/>
</dbReference>
<organism evidence="2 3">
    <name type="scientific">Glomus cerebriforme</name>
    <dbReference type="NCBI Taxonomy" id="658196"/>
    <lineage>
        <taxon>Eukaryota</taxon>
        <taxon>Fungi</taxon>
        <taxon>Fungi incertae sedis</taxon>
        <taxon>Mucoromycota</taxon>
        <taxon>Glomeromycotina</taxon>
        <taxon>Glomeromycetes</taxon>
        <taxon>Glomerales</taxon>
        <taxon>Glomeraceae</taxon>
        <taxon>Glomus</taxon>
    </lineage>
</organism>
<protein>
    <recommendedName>
        <fullName evidence="4">VWFA domain-containing protein</fullName>
    </recommendedName>
</protein>
<gene>
    <name evidence="2" type="ORF">C1645_837308</name>
</gene>
<keyword evidence="3" id="KW-1185">Reference proteome</keyword>
<evidence type="ECO:0000313" key="3">
    <source>
        <dbReference type="Proteomes" id="UP000265703"/>
    </source>
</evidence>
<feature type="compositionally biased region" description="Basic and acidic residues" evidence="1">
    <location>
        <begin position="78"/>
        <end position="89"/>
    </location>
</feature>
<dbReference type="PANTHER" id="PTHR22796">
    <property type="entry name" value="URG4-RELATED"/>
    <property type="match status" value="1"/>
</dbReference>
<feature type="region of interest" description="Disordered" evidence="1">
    <location>
        <begin position="1"/>
        <end position="90"/>
    </location>
</feature>
<evidence type="ECO:0000313" key="2">
    <source>
        <dbReference type="EMBL" id="RIA81246.1"/>
    </source>
</evidence>
<evidence type="ECO:0000256" key="1">
    <source>
        <dbReference type="SAM" id="MobiDB-lite"/>
    </source>
</evidence>
<accession>A0A397S921</accession>
<dbReference type="STRING" id="658196.A0A397S921"/>
<comment type="caution">
    <text evidence="2">The sequence shown here is derived from an EMBL/GenBank/DDBJ whole genome shotgun (WGS) entry which is preliminary data.</text>
</comment>
<feature type="compositionally biased region" description="Basic and acidic residues" evidence="1">
    <location>
        <begin position="45"/>
        <end position="68"/>
    </location>
</feature>
<reference evidence="2 3" key="1">
    <citation type="submission" date="2018-06" db="EMBL/GenBank/DDBJ databases">
        <title>Comparative genomics reveals the genomic features of Rhizophagus irregularis, R. cerebriforme, R. diaphanum and Gigaspora rosea, and their symbiotic lifestyle signature.</title>
        <authorList>
            <person name="Morin E."/>
            <person name="San Clemente H."/>
            <person name="Chen E.C.H."/>
            <person name="De La Providencia I."/>
            <person name="Hainaut M."/>
            <person name="Kuo A."/>
            <person name="Kohler A."/>
            <person name="Murat C."/>
            <person name="Tang N."/>
            <person name="Roy S."/>
            <person name="Loubradou J."/>
            <person name="Henrissat B."/>
            <person name="Grigoriev I.V."/>
            <person name="Corradi N."/>
            <person name="Roux C."/>
            <person name="Martin F.M."/>
        </authorList>
    </citation>
    <scope>NUCLEOTIDE SEQUENCE [LARGE SCALE GENOMIC DNA]</scope>
    <source>
        <strain evidence="2 3">DAOM 227022</strain>
    </source>
</reference>
<feature type="compositionally biased region" description="Polar residues" evidence="1">
    <location>
        <begin position="1"/>
        <end position="44"/>
    </location>
</feature>
<dbReference type="Proteomes" id="UP000265703">
    <property type="component" value="Unassembled WGS sequence"/>
</dbReference>
<dbReference type="PANTHER" id="PTHR22796:SF1">
    <property type="entry name" value="VWFA DOMAIN-CONTAINING PROTEIN"/>
    <property type="match status" value="1"/>
</dbReference>
<dbReference type="OrthoDB" id="2343366at2759"/>
<sequence length="1753" mass="205805">MSNLNSESFAQQQINEKTNAKVSSNPSNVQTIYEVHSTLNNNSANHDKDFSNDKSTTKPSEKIFRTSDQDQYENQYENTRDLKSQHDIPSDSENEYELISDFWSDISITKQDNSKDKFEAESQKCIHNAITCHKYYSYDPKILIEYGNDLSKYIPGFYRLLDLCKDEGLQGLDKIIIYEESLKNLCNDIDPLCFKSISEISYAKLNLVSFYLIGCYGNHTLIAKLLLKKNIINEQLYNLLITSHSSIFMDYINKPSLRPGIYLLILNSDLGLIIHWPEVGCYEENGSSQRKKNMVNLHRYLTKLTDYQICFMSDKDLESFDWNFDNSDTSSNEDDENCYNFKVTKSQEGRDDFKIYPGFKVNLSCINEINNRVQYDIPLYPIVIESTTNQSFVTRKLLKEISKLELITNVTADTFPGYLKNKLQDHCIHFNRNTMNMRALEIFVKYGLEMDDELLSSYHGALADAKLQNDMKKNREKNEMNDDIKIIKVMALQKLKESYSYFEQSIEQKDPTEIHLLQKDISNNDLKRIQKKYPKIEYKIVERIQINTYRWKNMKKRYYLTYKIIKDMLKDVNDNDEITESAIETFDNMFKDEEMDPHKLIDKYIQQNSLLSNLFKNFQNKYINEIAQKSIQMTRYNDINFIQELLEIQLFEGYSDANENIIAAFFEEYKIWRESTYSENINGILPQFVFDTELNNKIDQDYKKEKHKIEEDEFARICNEIEKKYEDRPMRLTIINVTEDYLSHSFQIYTEVEIVRPNQLQITIHETSLEQPDSFHIYDDEFYISIPILHSHNSTTFPLDPTTYEFRKISQFDRKFLLILWNKERSRIEIFFNTAYRLAQCFKTSNLIKPFKVLNTSEKVLVAINEPKELIALYDSEKVLLYVFSLNDNRSTLYGHYTNIHLLQWYNNKVPFVKYFLFFKGTEELCFVEDSGRARIFNLINLQFKPAVCNFPPNTVNVLSSPDGSCIVAFVKNKIEVNKPIEKSEETDSIISTDSHNEQNDDDNINETCRAHVCFYTRFDSISKVIDLPANIQSLEFLQFTCINKMQTHLMSFDLKNGCFNSVIVKIILEKNQYRFQEHMQKKSHGHVGHVKFIDSTNIEPKTKLNNLIDVYKLMFEKYPIDSCIDPEQNHSLSLKIALDTDDDEIEKYGEKFEGYISEMFEDLKRSTKKPATILKEFSTSVITFQKLNIENVKFQEKYPSKYKLGEWIIQLCCLIPIQIAVVRNGLFQPLRDELFLNEYDQIEFNEGYGHHVDRIAKNISFGWYEGIFKHFGDKKVKVVSNMGERSCGKSYMLNHLVGTTFDGSTMCCTEGVWMSLVNTNEYIYVALDFEGLKSLERTSQEDLLLVLFNTLTSNLILFKNQFTINRDMSIMFQRFQDGATLFDSDSKLFQAELCIIIKDVPRAIREEIVRLRFNQFITEEEEVNFITKMFKGGLNIIPWPMFNEDSWYKMLATIKKILDKQEAKYENARTFLQASKIIMAKLKICDLSSLDENLIHNCVTILKRLLPTAISHGLEQKDFIIEHLMNHDTGKQIEDPIVKISDILLQDSESSEIFTDSSDCPLNMPGGYPTQLYLEQEKDYWIQVGERSIMADSNISLCNEYEYFAQLSGDLRCYFEEHIQLRKKSSDDSKWFTKLNKFFKYIINRRISRVQDWYAQNTAKFPQDNSDIINGKYAMKHEITKLKLLWTLCGLTCSKCDLKCVKNRNHSEDHDCLTQNLIFESKFLAKIGNFLAKMKNQFHNKWKTDFVQVKLF</sequence>
<proteinExistence type="predicted"/>
<name>A0A397S921_9GLOM</name>
<evidence type="ECO:0008006" key="4">
    <source>
        <dbReference type="Google" id="ProtNLM"/>
    </source>
</evidence>
<dbReference type="Gene3D" id="3.40.50.300">
    <property type="entry name" value="P-loop containing nucleotide triphosphate hydrolases"/>
    <property type="match status" value="1"/>
</dbReference>
<dbReference type="InterPro" id="IPR027417">
    <property type="entry name" value="P-loop_NTPase"/>
</dbReference>